<name>E0TIQ5_ZINIC</name>
<dbReference type="CDD" id="cd01425">
    <property type="entry name" value="RPS2"/>
    <property type="match status" value="1"/>
</dbReference>
<keyword evidence="3 5" id="KW-0687">Ribonucleoprotein</keyword>
<keyword evidence="7" id="KW-1185">Reference proteome</keyword>
<dbReference type="SUPFAM" id="SSF52313">
    <property type="entry name" value="Ribosomal protein S2"/>
    <property type="match status" value="1"/>
</dbReference>
<evidence type="ECO:0000256" key="4">
    <source>
        <dbReference type="ARBA" id="ARBA00035256"/>
    </source>
</evidence>
<dbReference type="Proteomes" id="UP000001303">
    <property type="component" value="Chromosome"/>
</dbReference>
<dbReference type="InterPro" id="IPR001865">
    <property type="entry name" value="Ribosomal_uS2"/>
</dbReference>
<dbReference type="HAMAP" id="MF_00291_B">
    <property type="entry name" value="Ribosomal_uS2_B"/>
    <property type="match status" value="1"/>
</dbReference>
<dbReference type="KEGG" id="zin:ZICARI_059"/>
<dbReference type="GO" id="GO:0003735">
    <property type="term" value="F:structural constituent of ribosome"/>
    <property type="evidence" value="ECO:0007669"/>
    <property type="project" value="InterPro"/>
</dbReference>
<proteinExistence type="inferred from homology"/>
<evidence type="ECO:0000256" key="3">
    <source>
        <dbReference type="ARBA" id="ARBA00023274"/>
    </source>
</evidence>
<dbReference type="PRINTS" id="PR00395">
    <property type="entry name" value="RIBOSOMALS2"/>
</dbReference>
<keyword evidence="2 5" id="KW-0689">Ribosomal protein</keyword>
<dbReference type="HOGENOM" id="CLU_040318_1_2_4"/>
<dbReference type="AlphaFoldDB" id="E0TIQ5"/>
<evidence type="ECO:0000313" key="7">
    <source>
        <dbReference type="Proteomes" id="UP000001303"/>
    </source>
</evidence>
<dbReference type="Pfam" id="PF00318">
    <property type="entry name" value="Ribosomal_S2"/>
    <property type="match status" value="1"/>
</dbReference>
<dbReference type="GO" id="GO:0006412">
    <property type="term" value="P:translation"/>
    <property type="evidence" value="ECO:0007669"/>
    <property type="project" value="UniProtKB-UniRule"/>
</dbReference>
<evidence type="ECO:0000256" key="1">
    <source>
        <dbReference type="ARBA" id="ARBA00006242"/>
    </source>
</evidence>
<dbReference type="Gene3D" id="1.10.287.610">
    <property type="entry name" value="Helix hairpin bin"/>
    <property type="match status" value="1"/>
</dbReference>
<evidence type="ECO:0000256" key="2">
    <source>
        <dbReference type="ARBA" id="ARBA00022980"/>
    </source>
</evidence>
<dbReference type="NCBIfam" id="TIGR01011">
    <property type="entry name" value="rpsB_bact"/>
    <property type="match status" value="1"/>
</dbReference>
<protein>
    <recommendedName>
        <fullName evidence="4 5">Small ribosomal subunit protein uS2</fullName>
    </recommendedName>
</protein>
<gene>
    <name evidence="5 6" type="primary">rpsB</name>
    <name evidence="6" type="ordered locus">ZICARI_059</name>
</gene>
<dbReference type="PANTHER" id="PTHR12534:SF0">
    <property type="entry name" value="SMALL RIBOSOMAL SUBUNIT PROTEIN US2M"/>
    <property type="match status" value="1"/>
</dbReference>
<evidence type="ECO:0000313" key="6">
    <source>
        <dbReference type="EMBL" id="ADM89682.1"/>
    </source>
</evidence>
<dbReference type="InterPro" id="IPR023591">
    <property type="entry name" value="Ribosomal_uS2_flav_dom_sf"/>
</dbReference>
<dbReference type="GO" id="GO:0022627">
    <property type="term" value="C:cytosolic small ribosomal subunit"/>
    <property type="evidence" value="ECO:0007669"/>
    <property type="project" value="TreeGrafter"/>
</dbReference>
<dbReference type="PANTHER" id="PTHR12534">
    <property type="entry name" value="30S RIBOSOMAL PROTEIN S2 PROKARYOTIC AND ORGANELLAR"/>
    <property type="match status" value="1"/>
</dbReference>
<dbReference type="EMBL" id="CP002161">
    <property type="protein sequence ID" value="ADM89682.1"/>
    <property type="molecule type" value="Genomic_DNA"/>
</dbReference>
<sequence length="241" mass="28016">MLTINKIIKSKIHLGHKKCFLNPKMSKYIIGCKNKIHIIDIKKTIILYKKALEYISILSANNRTILLVCTKKNTRDIIKSEAKRGGLPYINQRWLGGTFTNYEIINNSIKKFKNMIKKKKKIKLNTKGTSNFIKKFKKLKKFIGGMKMMNNLPDAIFVIDTEFHKNVIKEAKILKIPIIAIVDTNNNPENIDYIIPGNNDSIISIKLYIKNLINTIIYSKKYKIIYNNKININKFNKKIIK</sequence>
<accession>E0TIQ5</accession>
<reference evidence="6 7" key="1">
    <citation type="journal article" date="2010" name="Genome Biol. Evol.">
        <title>Functional convergence in reduced genomes of bacterial symbionts spanning 200 My of evolution.</title>
        <authorList>
            <person name="McCutcheon J.P."/>
            <person name="Moran N.A."/>
        </authorList>
    </citation>
    <scope>NUCLEOTIDE SEQUENCE [LARGE SCALE GENOMIC DNA]</scope>
    <source>
        <strain evidence="6 7">CARI</strain>
    </source>
</reference>
<evidence type="ECO:0000256" key="5">
    <source>
        <dbReference type="HAMAP-Rule" id="MF_00291"/>
    </source>
</evidence>
<dbReference type="Gene3D" id="3.40.50.10490">
    <property type="entry name" value="Glucose-6-phosphate isomerase like protein, domain 1"/>
    <property type="match status" value="1"/>
</dbReference>
<dbReference type="InterPro" id="IPR005706">
    <property type="entry name" value="Ribosomal_uS2_bac/mit/plastid"/>
</dbReference>
<organism evidence="6 7">
    <name type="scientific">Zinderia insecticola (strain CARI)</name>
    <dbReference type="NCBI Taxonomy" id="871271"/>
    <lineage>
        <taxon>Bacteria</taxon>
        <taxon>Pseudomonadati</taxon>
        <taxon>Pseudomonadota</taxon>
        <taxon>Betaproteobacteria</taxon>
        <taxon>Burkholderiales</taxon>
        <taxon>Oxalobacteraceae</taxon>
        <taxon>Candidatus Zinderia</taxon>
    </lineage>
</organism>
<comment type="similarity">
    <text evidence="1 5">Belongs to the universal ribosomal protein uS2 family.</text>
</comment>
<dbReference type="STRING" id="871271.ZICARI_059"/>